<dbReference type="GO" id="GO:0051056">
    <property type="term" value="P:regulation of small GTPase mediated signal transduction"/>
    <property type="evidence" value="ECO:0007669"/>
    <property type="project" value="UniProtKB-ARBA"/>
</dbReference>
<evidence type="ECO:0000259" key="13">
    <source>
        <dbReference type="PROSITE" id="PS50238"/>
    </source>
</evidence>
<dbReference type="SUPFAM" id="SSF48350">
    <property type="entry name" value="GTPase activation domain, GAP"/>
    <property type="match status" value="1"/>
</dbReference>
<feature type="repeat" description="ANK" evidence="8">
    <location>
        <begin position="139"/>
        <end position="161"/>
    </location>
</feature>
<accession>A0A556TN56</accession>
<dbReference type="InterPro" id="IPR002110">
    <property type="entry name" value="Ankyrin_rpt"/>
</dbReference>
<dbReference type="FunFam" id="1.10.555.10:FF:000015">
    <property type="entry name" value="rho GTPase-activating protein 25 isoform X1"/>
    <property type="match status" value="1"/>
</dbReference>
<dbReference type="SMART" id="SM00324">
    <property type="entry name" value="RhoGAP"/>
    <property type="match status" value="1"/>
</dbReference>
<dbReference type="Pfam" id="PF00169">
    <property type="entry name" value="PH"/>
    <property type="match status" value="1"/>
</dbReference>
<dbReference type="Pfam" id="PF01529">
    <property type="entry name" value="DHHC"/>
    <property type="match status" value="1"/>
</dbReference>
<dbReference type="Pfam" id="PF00620">
    <property type="entry name" value="RhoGAP"/>
    <property type="match status" value="1"/>
</dbReference>
<feature type="repeat" description="ANK" evidence="8">
    <location>
        <begin position="173"/>
        <end position="195"/>
    </location>
</feature>
<keyword evidence="15" id="KW-1185">Reference proteome</keyword>
<evidence type="ECO:0000256" key="4">
    <source>
        <dbReference type="ARBA" id="ARBA00022692"/>
    </source>
</evidence>
<gene>
    <name evidence="14" type="ORF">Baya_2132</name>
</gene>
<dbReference type="InterPro" id="IPR000198">
    <property type="entry name" value="RhoGAP_dom"/>
</dbReference>
<keyword evidence="3" id="KW-0597">Phosphoprotein</keyword>
<evidence type="ECO:0000256" key="2">
    <source>
        <dbReference type="ARBA" id="ARBA00022468"/>
    </source>
</evidence>
<keyword evidence="7 11" id="KW-0472">Membrane</keyword>
<dbReference type="GO" id="GO:0005096">
    <property type="term" value="F:GTPase activator activity"/>
    <property type="evidence" value="ECO:0007669"/>
    <property type="project" value="UniProtKB-KW"/>
</dbReference>
<dbReference type="CDD" id="cd04390">
    <property type="entry name" value="RhoGAP_ARHGAP22_24_25"/>
    <property type="match status" value="1"/>
</dbReference>
<evidence type="ECO:0000259" key="12">
    <source>
        <dbReference type="PROSITE" id="PS50003"/>
    </source>
</evidence>
<comment type="caution">
    <text evidence="14">The sequence shown here is derived from an EMBL/GenBank/DDBJ whole genome shotgun (WGS) entry which is preliminary data.</text>
</comment>
<dbReference type="InterPro" id="IPR001849">
    <property type="entry name" value="PH_domain"/>
</dbReference>
<dbReference type="SUPFAM" id="SSF48403">
    <property type="entry name" value="Ankyrin repeat"/>
    <property type="match status" value="1"/>
</dbReference>
<dbReference type="GO" id="GO:0005925">
    <property type="term" value="C:focal adhesion"/>
    <property type="evidence" value="ECO:0007669"/>
    <property type="project" value="TreeGrafter"/>
</dbReference>
<evidence type="ECO:0000256" key="1">
    <source>
        <dbReference type="ARBA" id="ARBA00004141"/>
    </source>
</evidence>
<feature type="compositionally biased region" description="Polar residues" evidence="10">
    <location>
        <begin position="496"/>
        <end position="507"/>
    </location>
</feature>
<dbReference type="SMART" id="SM00233">
    <property type="entry name" value="PH"/>
    <property type="match status" value="1"/>
</dbReference>
<evidence type="ECO:0000256" key="8">
    <source>
        <dbReference type="PROSITE-ProRule" id="PRU00023"/>
    </source>
</evidence>
<evidence type="ECO:0000313" key="14">
    <source>
        <dbReference type="EMBL" id="TSK22774.1"/>
    </source>
</evidence>
<dbReference type="PROSITE" id="PS50238">
    <property type="entry name" value="RHOGAP"/>
    <property type="match status" value="1"/>
</dbReference>
<sequence>MPVPSGDSGVFEAVQRGDEEQVALRLNQDRTILKQRGWGGLTALHFAALHGNLTIADLLLNSGADPNVPCDAGQTPFHFACRNGNLSIMHKMMQHGADLRIVDQLGKTSLHHAVSGGSIVAMQYLWETNMFRFSDADNLSITPLHMAASTGNTDVVRYLLRENRCSADAVDHQGTSPLHVAAEKGAIEVCWLLLRSTGLHILHMKNNTGLTPLDLCSRGTTYSASGAVALLIAAALGENGGVLCGLFIPMLAKVTLSQYHRMILHFSVVLWLFWKLLTQDPGQLQAANADPRISSIADLLESNQNPSHFCIYCELFQVANCKHCRLCDICVMDYDHHCLFLNCCVGRNNHRVFLLFILAMMAAQLFFVSTAGYYLYWRSEMEKNMSWSSVAMREAWLPLHNESGRGSENVQLRAVGQWYTRERETARERKREREEEGCCPEPVDGVQQGEAVYENLVKIQICGWESTLLSNDEYHAKPQDETDEARSKSMVMGELTQASSRPSSPSLQEKALKAGWLKKQRSIMKNWQLRWFVLRTDQLYFFKDEEETKPQLSSRQLLCANMGLSCCRAQEQHAAQLKGGTGEKDKSATSHDAFLLMANTQNDMEDWVKAIRRVIWAPFGGGIFGQHLEDTVQYERKFGTRLAPLLVEQCVDFIREQGLKEEGLFRMPGQANLVKELQDAFDCGDKPLFDSNTDVHTVASLLKLYLRELPEPVIPFNKYEDFLTCAQLLLKDEEMGLSELKKQVNSLPQANYNLLMYICKFLDEVQSHANENKMSVQNLATVFGPNILRAKMEDPVSMMEGTSQVQRLMTVFISEHEKLYDGFGTELEVSIKQTKAPAQDQRGRAAWGSEEDIQHCSSSCQIPSLPDHTDGSATSLDINMGVANNSKQAPQGKVGLLISPSKQTKSLPSWKYSFKSSSTRAQLPKIGGSSLDVSNSGNWLMNGLSSLRSHRRTSSGERVGKDSALSHRLSTYDNVTASSASVPSVASSPWSTSSCEISVVNSSEPSELSSDRDKWVETMAEEKDLTESSDALELCVSSAGCSEYGNVDNNVDDSTDPDENSQTLTSLIKELKDELKKQKIDYEARTRRLEENSVLLTRQVDRLEEELDQERKKCRMLEIKLRNSERGRQDAENRNRLLQSEMEEFFSTLGNLTMGTRTNKI</sequence>
<keyword evidence="5 11" id="KW-1133">Transmembrane helix</keyword>
<feature type="domain" description="PH" evidence="12">
    <location>
        <begin position="510"/>
        <end position="616"/>
    </location>
</feature>
<dbReference type="GO" id="GO:0016409">
    <property type="term" value="F:palmitoyltransferase activity"/>
    <property type="evidence" value="ECO:0007669"/>
    <property type="project" value="InterPro"/>
</dbReference>
<evidence type="ECO:0000256" key="6">
    <source>
        <dbReference type="ARBA" id="ARBA00023054"/>
    </source>
</evidence>
<keyword evidence="2" id="KW-0343">GTPase activation</keyword>
<evidence type="ECO:0000256" key="7">
    <source>
        <dbReference type="ARBA" id="ARBA00023136"/>
    </source>
</evidence>
<feature type="transmembrane region" description="Helical" evidence="11">
    <location>
        <begin position="352"/>
        <end position="376"/>
    </location>
</feature>
<dbReference type="EMBL" id="VCAZ01000006">
    <property type="protein sequence ID" value="TSK22774.1"/>
    <property type="molecule type" value="Genomic_DNA"/>
</dbReference>
<evidence type="ECO:0000256" key="5">
    <source>
        <dbReference type="ARBA" id="ARBA00022989"/>
    </source>
</evidence>
<evidence type="ECO:0000256" key="10">
    <source>
        <dbReference type="SAM" id="MobiDB-lite"/>
    </source>
</evidence>
<dbReference type="SUPFAM" id="SSF50729">
    <property type="entry name" value="PH domain-like"/>
    <property type="match status" value="1"/>
</dbReference>
<feature type="repeat" description="ANK" evidence="8">
    <location>
        <begin position="39"/>
        <end position="71"/>
    </location>
</feature>
<dbReference type="PROSITE" id="PS50216">
    <property type="entry name" value="DHHC"/>
    <property type="match status" value="1"/>
</dbReference>
<reference evidence="14 15" key="1">
    <citation type="journal article" date="2019" name="Genome Biol. Evol.">
        <title>Whole-Genome Sequencing of the Giant Devil Catfish, Bagarius yarrelli.</title>
        <authorList>
            <person name="Jiang W."/>
            <person name="Lv Y."/>
            <person name="Cheng L."/>
            <person name="Yang K."/>
            <person name="Chao B."/>
            <person name="Wang X."/>
            <person name="Li Y."/>
            <person name="Pan X."/>
            <person name="You X."/>
            <person name="Zhang Y."/>
            <person name="Yang J."/>
            <person name="Li J."/>
            <person name="Zhang X."/>
            <person name="Liu S."/>
            <person name="Sun C."/>
            <person name="Yang J."/>
            <person name="Shi Q."/>
        </authorList>
    </citation>
    <scope>NUCLEOTIDE SEQUENCE [LARGE SCALE GENOMIC DNA]</scope>
    <source>
        <strain evidence="14">JWS20170419001</strain>
        <tissue evidence="14">Muscle</tissue>
    </source>
</reference>
<proteinExistence type="predicted"/>
<dbReference type="Proteomes" id="UP000319801">
    <property type="component" value="Unassembled WGS sequence"/>
</dbReference>
<dbReference type="InterPro" id="IPR001594">
    <property type="entry name" value="Palmitoyltrfase_DHHC"/>
</dbReference>
<dbReference type="Gene3D" id="1.10.555.10">
    <property type="entry name" value="Rho GTPase activation protein"/>
    <property type="match status" value="1"/>
</dbReference>
<keyword evidence="8" id="KW-0040">ANK repeat</keyword>
<feature type="transmembrane region" description="Helical" evidence="11">
    <location>
        <begin position="227"/>
        <end position="252"/>
    </location>
</feature>
<feature type="coiled-coil region" evidence="9">
    <location>
        <begin position="1061"/>
        <end position="1148"/>
    </location>
</feature>
<dbReference type="PROSITE" id="PS50003">
    <property type="entry name" value="PH_DOMAIN"/>
    <property type="match status" value="1"/>
</dbReference>
<dbReference type="PANTHER" id="PTHR15228:SF22">
    <property type="entry name" value="RHO GTPASE-ACTIVATING PROTEIN 22"/>
    <property type="match status" value="1"/>
</dbReference>
<dbReference type="AlphaFoldDB" id="A0A556TN56"/>
<feature type="compositionally biased region" description="Basic and acidic residues" evidence="10">
    <location>
        <begin position="475"/>
        <end position="487"/>
    </location>
</feature>
<dbReference type="InterPro" id="IPR036770">
    <property type="entry name" value="Ankyrin_rpt-contain_sf"/>
</dbReference>
<dbReference type="Gene3D" id="2.30.29.30">
    <property type="entry name" value="Pleckstrin-homology domain (PH domain)/Phosphotyrosine-binding domain (PTB)"/>
    <property type="match status" value="1"/>
</dbReference>
<name>A0A556TN56_BAGYA</name>
<evidence type="ECO:0000313" key="15">
    <source>
        <dbReference type="Proteomes" id="UP000319801"/>
    </source>
</evidence>
<dbReference type="PROSITE" id="PS50297">
    <property type="entry name" value="ANK_REP_REGION"/>
    <property type="match status" value="4"/>
</dbReference>
<dbReference type="PROSITE" id="PS50088">
    <property type="entry name" value="ANK_REPEAT"/>
    <property type="match status" value="4"/>
</dbReference>
<keyword evidence="4 11" id="KW-0812">Transmembrane</keyword>
<dbReference type="InterPro" id="IPR008936">
    <property type="entry name" value="Rho_GTPase_activation_prot"/>
</dbReference>
<dbReference type="Gene3D" id="1.25.40.20">
    <property type="entry name" value="Ankyrin repeat-containing domain"/>
    <property type="match status" value="2"/>
</dbReference>
<dbReference type="InterPro" id="IPR051025">
    <property type="entry name" value="RhoGAP"/>
</dbReference>
<evidence type="ECO:0000256" key="11">
    <source>
        <dbReference type="SAM" id="Phobius"/>
    </source>
</evidence>
<dbReference type="PANTHER" id="PTHR15228">
    <property type="entry name" value="SPERMATHECAL PHYSIOLOGY VARIANT"/>
    <property type="match status" value="1"/>
</dbReference>
<organism evidence="14 15">
    <name type="scientific">Bagarius yarrelli</name>
    <name type="common">Goonch</name>
    <name type="synonym">Bagrus yarrelli</name>
    <dbReference type="NCBI Taxonomy" id="175774"/>
    <lineage>
        <taxon>Eukaryota</taxon>
        <taxon>Metazoa</taxon>
        <taxon>Chordata</taxon>
        <taxon>Craniata</taxon>
        <taxon>Vertebrata</taxon>
        <taxon>Euteleostomi</taxon>
        <taxon>Actinopterygii</taxon>
        <taxon>Neopterygii</taxon>
        <taxon>Teleostei</taxon>
        <taxon>Ostariophysi</taxon>
        <taxon>Siluriformes</taxon>
        <taxon>Sisoridae</taxon>
        <taxon>Sisorinae</taxon>
        <taxon>Bagarius</taxon>
    </lineage>
</organism>
<feature type="domain" description="Rho-GAP" evidence="13">
    <location>
        <begin position="626"/>
        <end position="820"/>
    </location>
</feature>
<feature type="region of interest" description="Disordered" evidence="10">
    <location>
        <begin position="475"/>
        <end position="507"/>
    </location>
</feature>
<evidence type="ECO:0000256" key="9">
    <source>
        <dbReference type="SAM" id="Coils"/>
    </source>
</evidence>
<keyword evidence="6 9" id="KW-0175">Coiled coil</keyword>
<dbReference type="Pfam" id="PF00023">
    <property type="entry name" value="Ank"/>
    <property type="match status" value="1"/>
</dbReference>
<dbReference type="Pfam" id="PF12796">
    <property type="entry name" value="Ank_2"/>
    <property type="match status" value="1"/>
</dbReference>
<dbReference type="GO" id="GO:0007165">
    <property type="term" value="P:signal transduction"/>
    <property type="evidence" value="ECO:0007669"/>
    <property type="project" value="InterPro"/>
</dbReference>
<dbReference type="SMART" id="SM00248">
    <property type="entry name" value="ANK"/>
    <property type="match status" value="6"/>
</dbReference>
<dbReference type="OrthoDB" id="194358at2759"/>
<protein>
    <submittedName>
        <fullName evidence="14">Rho GTPase-activating protein 22</fullName>
    </submittedName>
</protein>
<evidence type="ECO:0000256" key="3">
    <source>
        <dbReference type="ARBA" id="ARBA00022553"/>
    </source>
</evidence>
<feature type="repeat" description="ANK" evidence="8">
    <location>
        <begin position="72"/>
        <end position="104"/>
    </location>
</feature>
<dbReference type="GO" id="GO:0016020">
    <property type="term" value="C:membrane"/>
    <property type="evidence" value="ECO:0007669"/>
    <property type="project" value="UniProtKB-SubCell"/>
</dbReference>
<dbReference type="InterPro" id="IPR011993">
    <property type="entry name" value="PH-like_dom_sf"/>
</dbReference>
<comment type="subcellular location">
    <subcellularLocation>
        <location evidence="1">Membrane</location>
        <topology evidence="1">Multi-pass membrane protein</topology>
    </subcellularLocation>
</comment>